<dbReference type="Pfam" id="PF04205">
    <property type="entry name" value="FMN_bind"/>
    <property type="match status" value="1"/>
</dbReference>
<dbReference type="EMBL" id="BOOF01000009">
    <property type="protein sequence ID" value="GIH61263.1"/>
    <property type="molecule type" value="Genomic_DNA"/>
</dbReference>
<name>A0ABQ4GIK8_9ACTN</name>
<comment type="caution">
    <text evidence="3">The sequence shown here is derived from an EMBL/GenBank/DDBJ whole genome shotgun (WGS) entry which is preliminary data.</text>
</comment>
<feature type="compositionally biased region" description="Low complexity" evidence="1">
    <location>
        <begin position="77"/>
        <end position="98"/>
    </location>
</feature>
<reference evidence="3 4" key="1">
    <citation type="submission" date="2021-01" db="EMBL/GenBank/DDBJ databases">
        <title>Whole genome shotgun sequence of Microbispora siamensis NBRC 104113.</title>
        <authorList>
            <person name="Komaki H."/>
            <person name="Tamura T."/>
        </authorList>
    </citation>
    <scope>NUCLEOTIDE SEQUENCE [LARGE SCALE GENOMIC DNA]</scope>
    <source>
        <strain evidence="3 4">NBRC 104113</strain>
    </source>
</reference>
<feature type="domain" description="FMN-binding" evidence="2">
    <location>
        <begin position="109"/>
        <end position="187"/>
    </location>
</feature>
<gene>
    <name evidence="3" type="ORF">Msi02_20800</name>
</gene>
<dbReference type="Gene3D" id="3.90.1010.20">
    <property type="match status" value="1"/>
</dbReference>
<protein>
    <recommendedName>
        <fullName evidence="2">FMN-binding domain-containing protein</fullName>
    </recommendedName>
</protein>
<evidence type="ECO:0000313" key="3">
    <source>
        <dbReference type="EMBL" id="GIH61263.1"/>
    </source>
</evidence>
<evidence type="ECO:0000259" key="2">
    <source>
        <dbReference type="SMART" id="SM00900"/>
    </source>
</evidence>
<organism evidence="3 4">
    <name type="scientific">Microbispora siamensis</name>
    <dbReference type="NCBI Taxonomy" id="564413"/>
    <lineage>
        <taxon>Bacteria</taxon>
        <taxon>Bacillati</taxon>
        <taxon>Actinomycetota</taxon>
        <taxon>Actinomycetes</taxon>
        <taxon>Streptosporangiales</taxon>
        <taxon>Streptosporangiaceae</taxon>
        <taxon>Microbispora</taxon>
    </lineage>
</organism>
<sequence>MRRAILAVLATAVGLVLLLSFKPHEVTPLAERPAAVTQGGDSGDSVQGGQGPGDGFFGHDHDEFGDGNGDRFGGGSPDSSGSGSAWTGQGATAGATSGEKTVTGDSADTRWGPVQVQIVISGGKLAGIKVPVAPANNRRDLEINNEALPILNEEALSAQSAQIDTVSGATYTSDGYIRSLQSALDKAGL</sequence>
<feature type="region of interest" description="Disordered" evidence="1">
    <location>
        <begin position="33"/>
        <end position="108"/>
    </location>
</feature>
<evidence type="ECO:0000313" key="4">
    <source>
        <dbReference type="Proteomes" id="UP000660454"/>
    </source>
</evidence>
<dbReference type="RefSeq" id="WP_079317562.1">
    <property type="nucleotide sequence ID" value="NZ_BOOF01000009.1"/>
</dbReference>
<feature type="compositionally biased region" description="Gly residues" evidence="1">
    <location>
        <begin position="66"/>
        <end position="76"/>
    </location>
</feature>
<accession>A0ABQ4GIK8</accession>
<dbReference type="InterPro" id="IPR007329">
    <property type="entry name" value="FMN-bd"/>
</dbReference>
<feature type="compositionally biased region" description="Gly residues" evidence="1">
    <location>
        <begin position="40"/>
        <end position="56"/>
    </location>
</feature>
<dbReference type="SMART" id="SM00900">
    <property type="entry name" value="FMN_bind"/>
    <property type="match status" value="1"/>
</dbReference>
<keyword evidence="4" id="KW-1185">Reference proteome</keyword>
<proteinExistence type="predicted"/>
<dbReference type="Proteomes" id="UP000660454">
    <property type="component" value="Unassembled WGS sequence"/>
</dbReference>
<evidence type="ECO:0000256" key="1">
    <source>
        <dbReference type="SAM" id="MobiDB-lite"/>
    </source>
</evidence>